<accession>A0ABW4XQG5</accession>
<evidence type="ECO:0000313" key="3">
    <source>
        <dbReference type="Proteomes" id="UP001597380"/>
    </source>
</evidence>
<dbReference type="InterPro" id="IPR007486">
    <property type="entry name" value="YebE"/>
</dbReference>
<evidence type="ECO:0000256" key="1">
    <source>
        <dbReference type="SAM" id="MobiDB-lite"/>
    </source>
</evidence>
<reference evidence="3" key="1">
    <citation type="journal article" date="2019" name="Int. J. Syst. Evol. Microbiol.">
        <title>The Global Catalogue of Microorganisms (GCM) 10K type strain sequencing project: providing services to taxonomists for standard genome sequencing and annotation.</title>
        <authorList>
            <consortium name="The Broad Institute Genomics Platform"/>
            <consortium name="The Broad Institute Genome Sequencing Center for Infectious Disease"/>
            <person name="Wu L."/>
            <person name="Ma J."/>
        </authorList>
    </citation>
    <scope>NUCLEOTIDE SEQUENCE [LARGE SCALE GENOMIC DNA]</scope>
    <source>
        <strain evidence="3">CGMCC 1.10992</strain>
    </source>
</reference>
<dbReference type="RefSeq" id="WP_345339638.1">
    <property type="nucleotide sequence ID" value="NZ_BAABLI010000010.1"/>
</dbReference>
<sequence length="235" mass="24865">MSLGNLLNQFLGAASSLSSPETSKQGNNPQSQSSQQSGALTSGAVTGSVMALLAGNKKTKKFASKAAVYGGAAMLGGLAYNAIKKYQQNQPQSGGTQNSWQSSASDYESPEVMTADFQVTLIKGMIAAAKADGHIDSTEQARLYKAIERMELSPETKAIVLDQIHQPVSLRELARGVVSEEQKTELYVASCLAIDIDNQAERMHLEKLAVVLGIPSELATCMQEEAQQALASTPG</sequence>
<dbReference type="Gene3D" id="1.10.3680.10">
    <property type="entry name" value="TerB-like"/>
    <property type="match status" value="1"/>
</dbReference>
<protein>
    <submittedName>
        <fullName evidence="2">Tellurite resistance TerB family protein</fullName>
    </submittedName>
</protein>
<dbReference type="SUPFAM" id="SSF158682">
    <property type="entry name" value="TerB-like"/>
    <property type="match status" value="1"/>
</dbReference>
<dbReference type="Pfam" id="PF04391">
    <property type="entry name" value="DUF533"/>
    <property type="match status" value="1"/>
</dbReference>
<organism evidence="2 3">
    <name type="scientific">Corallincola platygyrae</name>
    <dbReference type="NCBI Taxonomy" id="1193278"/>
    <lineage>
        <taxon>Bacteria</taxon>
        <taxon>Pseudomonadati</taxon>
        <taxon>Pseudomonadota</taxon>
        <taxon>Gammaproteobacteria</taxon>
        <taxon>Alteromonadales</taxon>
        <taxon>Psychromonadaceae</taxon>
        <taxon>Corallincola</taxon>
    </lineage>
</organism>
<dbReference type="InterPro" id="IPR029024">
    <property type="entry name" value="TerB-like"/>
</dbReference>
<proteinExistence type="predicted"/>
<dbReference type="CDD" id="cd07178">
    <property type="entry name" value="terB_like_YebE"/>
    <property type="match status" value="1"/>
</dbReference>
<feature type="compositionally biased region" description="Polar residues" evidence="1">
    <location>
        <begin position="16"/>
        <end position="29"/>
    </location>
</feature>
<evidence type="ECO:0000313" key="2">
    <source>
        <dbReference type="EMBL" id="MFD2097060.1"/>
    </source>
</evidence>
<comment type="caution">
    <text evidence="2">The sequence shown here is derived from an EMBL/GenBank/DDBJ whole genome shotgun (WGS) entry which is preliminary data.</text>
</comment>
<dbReference type="EMBL" id="JBHUHT010000015">
    <property type="protein sequence ID" value="MFD2097060.1"/>
    <property type="molecule type" value="Genomic_DNA"/>
</dbReference>
<dbReference type="Proteomes" id="UP001597380">
    <property type="component" value="Unassembled WGS sequence"/>
</dbReference>
<keyword evidence="3" id="KW-1185">Reference proteome</keyword>
<name>A0ABW4XQG5_9GAMM</name>
<feature type="region of interest" description="Disordered" evidence="1">
    <location>
        <begin position="16"/>
        <end position="40"/>
    </location>
</feature>
<gene>
    <name evidence="2" type="ORF">ACFSJ3_13775</name>
</gene>